<keyword evidence="2" id="KW-0812">Transmembrane</keyword>
<dbReference type="OMA" id="FIISFKW"/>
<feature type="compositionally biased region" description="Low complexity" evidence="1">
    <location>
        <begin position="95"/>
        <end position="107"/>
    </location>
</feature>
<feature type="region of interest" description="Disordered" evidence="1">
    <location>
        <begin position="40"/>
        <end position="136"/>
    </location>
</feature>
<dbReference type="InterPro" id="IPR057534">
    <property type="entry name" value="MXRA7_helical"/>
</dbReference>
<dbReference type="PANTHER" id="PTHR21845:SF2">
    <property type="entry name" value="MATRIX-REMODELING-ASSOCIATED PROTEIN 7"/>
    <property type="match status" value="1"/>
</dbReference>
<reference evidence="4" key="1">
    <citation type="submission" date="2022-11" db="UniProtKB">
        <authorList>
            <consortium name="EnsemblMetazoa"/>
        </authorList>
    </citation>
    <scope>IDENTIFICATION</scope>
</reference>
<keyword evidence="2" id="KW-1133">Transmembrane helix</keyword>
<evidence type="ECO:0000313" key="4">
    <source>
        <dbReference type="EnsemblMetazoa" id="XP_038064505.1"/>
    </source>
</evidence>
<feature type="compositionally biased region" description="Basic and acidic residues" evidence="1">
    <location>
        <begin position="40"/>
        <end position="52"/>
    </location>
</feature>
<dbReference type="Pfam" id="PF25473">
    <property type="entry name" value="MXRA7_helical"/>
    <property type="match status" value="1"/>
</dbReference>
<keyword evidence="5" id="KW-1185">Reference proteome</keyword>
<feature type="transmembrane region" description="Helical" evidence="2">
    <location>
        <begin position="12"/>
        <end position="32"/>
    </location>
</feature>
<evidence type="ECO:0000256" key="1">
    <source>
        <dbReference type="SAM" id="MobiDB-lite"/>
    </source>
</evidence>
<evidence type="ECO:0000313" key="5">
    <source>
        <dbReference type="Proteomes" id="UP000887568"/>
    </source>
</evidence>
<dbReference type="RefSeq" id="XP_038064505.1">
    <property type="nucleotide sequence ID" value="XM_038208577.1"/>
</dbReference>
<evidence type="ECO:0000259" key="3">
    <source>
        <dbReference type="Pfam" id="PF25473"/>
    </source>
</evidence>
<dbReference type="OrthoDB" id="5983600at2759"/>
<keyword evidence="2" id="KW-0472">Membrane</keyword>
<accession>A0A914AKI8</accession>
<name>A0A914AKI8_PATMI</name>
<dbReference type="PANTHER" id="PTHR21845">
    <property type="entry name" value="TRANSMEMBRANE ANCHOR PROTEIN 1"/>
    <property type="match status" value="1"/>
</dbReference>
<feature type="domain" description="Matrix-remodeling-associated protein 7 helical" evidence="3">
    <location>
        <begin position="138"/>
        <end position="193"/>
    </location>
</feature>
<dbReference type="EnsemblMetazoa" id="XM_038208577.1">
    <property type="protein sequence ID" value="XP_038064505.1"/>
    <property type="gene ID" value="LOC119734936"/>
</dbReference>
<proteinExistence type="predicted"/>
<dbReference type="GeneID" id="119734936"/>
<dbReference type="AlphaFoldDB" id="A0A914AKI8"/>
<dbReference type="InterPro" id="IPR026622">
    <property type="entry name" value="Mxra7"/>
</dbReference>
<evidence type="ECO:0000256" key="2">
    <source>
        <dbReference type="SAM" id="Phobius"/>
    </source>
</evidence>
<sequence length="194" mass="21812">MTILVASSQEALLYITAGLCTFLAIIVSYRWLLRKPVKASEEGKGDIKKESTEQEDTEETAEKDKPKAPAVCPFGFGAPPSTDETQEPQPHGSLDDLLIDSSDIQPLSEEEKRKLQDDGAGSVESEEGQEMLDHRRVKELEEEVVKSMSEQQLEDERKARQAQLEAIFNLMQDNSERFGMSSVDDVQNQYKLYV</sequence>
<dbReference type="Proteomes" id="UP000887568">
    <property type="component" value="Unplaced"/>
</dbReference>
<protein>
    <recommendedName>
        <fullName evidence="3">Matrix-remodeling-associated protein 7 helical domain-containing protein</fullName>
    </recommendedName>
</protein>
<organism evidence="4 5">
    <name type="scientific">Patiria miniata</name>
    <name type="common">Bat star</name>
    <name type="synonym">Asterina miniata</name>
    <dbReference type="NCBI Taxonomy" id="46514"/>
    <lineage>
        <taxon>Eukaryota</taxon>
        <taxon>Metazoa</taxon>
        <taxon>Echinodermata</taxon>
        <taxon>Eleutherozoa</taxon>
        <taxon>Asterozoa</taxon>
        <taxon>Asteroidea</taxon>
        <taxon>Valvatacea</taxon>
        <taxon>Valvatida</taxon>
        <taxon>Asterinidae</taxon>
        <taxon>Patiria</taxon>
    </lineage>
</organism>